<evidence type="ECO:0000313" key="2">
    <source>
        <dbReference type="Proteomes" id="UP001528411"/>
    </source>
</evidence>
<comment type="caution">
    <text evidence="1">The sequence shown here is derived from an EMBL/GenBank/DDBJ whole genome shotgun (WGS) entry which is preliminary data.</text>
</comment>
<dbReference type="Pfam" id="PF04345">
    <property type="entry name" value="Chor_lyase"/>
    <property type="match status" value="1"/>
</dbReference>
<gene>
    <name evidence="1" type="ORF">PN838_14755</name>
</gene>
<protein>
    <submittedName>
        <fullName evidence="1">Chorismate lyase</fullName>
        <ecNumber evidence="1">4.1.3.40</ecNumber>
    </submittedName>
</protein>
<accession>A0ABT5FE25</accession>
<proteinExistence type="predicted"/>
<reference evidence="1 2" key="1">
    <citation type="submission" date="2023-01" db="EMBL/GenBank/DDBJ databases">
        <title>Psychrosphaera sp. nov., isolated from marine algae.</title>
        <authorList>
            <person name="Bayburt H."/>
            <person name="Choi B.J."/>
            <person name="Kim J.M."/>
            <person name="Choi D.G."/>
            <person name="Jeon C.O."/>
        </authorList>
    </citation>
    <scope>NUCLEOTIDE SEQUENCE [LARGE SCALE GENOMIC DNA]</scope>
    <source>
        <strain evidence="1 2">G1-22</strain>
    </source>
</reference>
<keyword evidence="1" id="KW-0456">Lyase</keyword>
<dbReference type="Proteomes" id="UP001528411">
    <property type="component" value="Unassembled WGS sequence"/>
</dbReference>
<dbReference type="InterPro" id="IPR007440">
    <property type="entry name" value="Chorismate--pyruvate_lyase"/>
</dbReference>
<dbReference type="PANTHER" id="PTHR38683">
    <property type="entry name" value="CHORISMATE PYRUVATE-LYASE"/>
    <property type="match status" value="1"/>
</dbReference>
<keyword evidence="2" id="KW-1185">Reference proteome</keyword>
<dbReference type="RefSeq" id="WP_215964502.1">
    <property type="nucleotide sequence ID" value="NZ_JAQOMS010000002.1"/>
</dbReference>
<dbReference type="GO" id="GO:0008813">
    <property type="term" value="F:chorismate lyase activity"/>
    <property type="evidence" value="ECO:0007669"/>
    <property type="project" value="UniProtKB-EC"/>
</dbReference>
<dbReference type="EC" id="4.1.3.40" evidence="1"/>
<dbReference type="PANTHER" id="PTHR38683:SF1">
    <property type="entry name" value="CHORISMATE PYRUVATE-LYASE"/>
    <property type="match status" value="1"/>
</dbReference>
<organism evidence="1 2">
    <name type="scientific">Psychrosphaera algicola</name>
    <dbReference type="NCBI Taxonomy" id="3023714"/>
    <lineage>
        <taxon>Bacteria</taxon>
        <taxon>Pseudomonadati</taxon>
        <taxon>Pseudomonadota</taxon>
        <taxon>Gammaproteobacteria</taxon>
        <taxon>Alteromonadales</taxon>
        <taxon>Pseudoalteromonadaceae</taxon>
        <taxon>Psychrosphaera</taxon>
    </lineage>
</organism>
<dbReference type="EMBL" id="JAQOMS010000002">
    <property type="protein sequence ID" value="MDC2889801.1"/>
    <property type="molecule type" value="Genomic_DNA"/>
</dbReference>
<name>A0ABT5FE25_9GAMM</name>
<sequence length="182" mass="20387">MHPLTLPETWFSLDSEQFTKLRSDVAQWIKGESSLTVKIKELGIAFNVAVLAQTTLPNRALLHPALPSQEGSALFREVLLQQGDVPLVYAQTIMPDTTTTGTETMLTELGNQSLGQVLFQSPQAIRGDIEFAEVTPTSQLGLYIQQELQQTINEPCYIRRSLFHLNRKPLLVCECFLPSLFQ</sequence>
<evidence type="ECO:0000313" key="1">
    <source>
        <dbReference type="EMBL" id="MDC2889801.1"/>
    </source>
</evidence>